<dbReference type="SUPFAM" id="SSF55729">
    <property type="entry name" value="Acyl-CoA N-acyltransferases (Nat)"/>
    <property type="match status" value="1"/>
</dbReference>
<dbReference type="Proteomes" id="UP000011723">
    <property type="component" value="Chromosome"/>
</dbReference>
<dbReference type="PROSITE" id="PS51186">
    <property type="entry name" value="GNAT"/>
    <property type="match status" value="1"/>
</dbReference>
<dbReference type="CDD" id="cd04301">
    <property type="entry name" value="NAT_SF"/>
    <property type="match status" value="1"/>
</dbReference>
<proteinExistence type="predicted"/>
<dbReference type="AlphaFoldDB" id="M1NQ61"/>
<reference evidence="2 3" key="1">
    <citation type="journal article" date="2012" name="Stand. Genomic Sci.">
        <title>Genome sequence of the halotolerant bacterium Corynebacterium halotolerans type strain YIM 70093(T) (= DSM 44683(T)).</title>
        <authorList>
            <person name="Ruckert C."/>
            <person name="Albersmeier A."/>
            <person name="Al-Dilaimi A."/>
            <person name="Niehaus K."/>
            <person name="Szczepanowski R."/>
            <person name="Kalinowski J."/>
        </authorList>
    </citation>
    <scope>NUCLEOTIDE SEQUENCE [LARGE SCALE GENOMIC DNA]</scope>
    <source>
        <strain evidence="2">YIM 70093</strain>
    </source>
</reference>
<keyword evidence="3" id="KW-1185">Reference proteome</keyword>
<gene>
    <name evidence="2" type="ORF">A605_12535</name>
</gene>
<dbReference type="Gene3D" id="3.40.630.30">
    <property type="match status" value="1"/>
</dbReference>
<dbReference type="HOGENOM" id="CLU_056607_3_1_11"/>
<evidence type="ECO:0000313" key="3">
    <source>
        <dbReference type="Proteomes" id="UP000011723"/>
    </source>
</evidence>
<accession>M1NQ61</accession>
<dbReference type="PATRIC" id="fig|1121362.3.peg.2547"/>
<name>M1NQ61_9CORY</name>
<dbReference type="KEGG" id="chn:A605_12535"/>
<protein>
    <recommendedName>
        <fullName evidence="1">N-acetyltransferase domain-containing protein</fullName>
    </recommendedName>
</protein>
<dbReference type="OrthoDB" id="9796171at2"/>
<evidence type="ECO:0000313" key="2">
    <source>
        <dbReference type="EMBL" id="AGF73503.1"/>
    </source>
</evidence>
<evidence type="ECO:0000259" key="1">
    <source>
        <dbReference type="PROSITE" id="PS51186"/>
    </source>
</evidence>
<dbReference type="STRING" id="1121362.A605_12535"/>
<dbReference type="InterPro" id="IPR000182">
    <property type="entry name" value="GNAT_dom"/>
</dbReference>
<dbReference type="Pfam" id="PF13673">
    <property type="entry name" value="Acetyltransf_10"/>
    <property type="match status" value="1"/>
</dbReference>
<dbReference type="InterPro" id="IPR016181">
    <property type="entry name" value="Acyl_CoA_acyltransferase"/>
</dbReference>
<dbReference type="GO" id="GO:0016747">
    <property type="term" value="F:acyltransferase activity, transferring groups other than amino-acyl groups"/>
    <property type="evidence" value="ECO:0007669"/>
    <property type="project" value="InterPro"/>
</dbReference>
<sequence length="166" mass="18830">MTTFYAVSHLAEMSPLEVHRLYKLRVDVFVNEQQTPYVEIDDVDALDSTFHMLAWSNDSGNRELVGTARLFPAEWEGTPVMQLGRVCVVPSRRNTGLAPELIRQTLRLSFEQEPGRDVVLTAQEPLIGYYREFGFEPTGELVDDEGIPHQPMRLAAAKLAELITRK</sequence>
<dbReference type="eggNOG" id="COG2153">
    <property type="taxonomic scope" value="Bacteria"/>
</dbReference>
<dbReference type="RefSeq" id="WP_015401918.1">
    <property type="nucleotide sequence ID" value="NC_020302.1"/>
</dbReference>
<dbReference type="EMBL" id="CP003697">
    <property type="protein sequence ID" value="AGF73503.1"/>
    <property type="molecule type" value="Genomic_DNA"/>
</dbReference>
<feature type="domain" description="N-acetyltransferase" evidence="1">
    <location>
        <begin position="8"/>
        <end position="157"/>
    </location>
</feature>
<organism evidence="2 3">
    <name type="scientific">Corynebacterium halotolerans YIM 70093 = DSM 44683</name>
    <dbReference type="NCBI Taxonomy" id="1121362"/>
    <lineage>
        <taxon>Bacteria</taxon>
        <taxon>Bacillati</taxon>
        <taxon>Actinomycetota</taxon>
        <taxon>Actinomycetes</taxon>
        <taxon>Mycobacteriales</taxon>
        <taxon>Corynebacteriaceae</taxon>
        <taxon>Corynebacterium</taxon>
    </lineage>
</organism>